<evidence type="ECO:0000256" key="3">
    <source>
        <dbReference type="SAM" id="SignalP"/>
    </source>
</evidence>
<proteinExistence type="inferred from homology"/>
<keyword evidence="2 4" id="KW-0378">Hydrolase</keyword>
<keyword evidence="3" id="KW-0732">Signal</keyword>
<evidence type="ECO:0000313" key="5">
    <source>
        <dbReference type="Proteomes" id="UP000501003"/>
    </source>
</evidence>
<dbReference type="NCBIfam" id="TIGR00666">
    <property type="entry name" value="PBP4"/>
    <property type="match status" value="1"/>
</dbReference>
<keyword evidence="4" id="KW-0645">Protease</keyword>
<dbReference type="AlphaFoldDB" id="A0A7D4PZH0"/>
<dbReference type="PANTHER" id="PTHR30023">
    <property type="entry name" value="D-ALANYL-D-ALANINE CARBOXYPEPTIDASE"/>
    <property type="match status" value="1"/>
</dbReference>
<dbReference type="EMBL" id="CP054056">
    <property type="protein sequence ID" value="QKJ25705.1"/>
    <property type="molecule type" value="Genomic_DNA"/>
</dbReference>
<dbReference type="RefSeq" id="WP_173494002.1">
    <property type="nucleotide sequence ID" value="NZ_CP054056.1"/>
</dbReference>
<sequence length="430" mass="45247">MNSRSRTLILAAALALAATFPTPAHAASCTPAKQLASSNIKQLHAEVVNAQTGQTLFSVAEQEAQRTASVMKVLTAAVALDVLGPDHVVTTNVYSDPANPGSIYLVGAGDVTLSRMPGNITSYYAKAPKLDTLTKQIASWAKKNAVTISSVTIDNSLYGSDAEWHKTWSKKGLSQGYMAPVSALQIDAGRLTSTKYKNSWLSRRTSTPVKQAGELFVASLNKSSLAKGIKAQQGKLPEGAVVIASVSSRPMSEWIANMLRVSDNSLAEALGRLSSIAAGFDGSMASLTPLYQRVLGARGIDVSKVKIVDGSGLSRENAVPASVVTDLLELVHQQVGNYAVLEAGLPVSGSDGSLKSRFATGSKTATKGLVVAKTGYITTGYSLAGYLTARDGTKLIFTVYNLAPSVGYNQRLAMDNLVYRFYQCGASLSG</sequence>
<gene>
    <name evidence="4" type="primary">dacB</name>
    <name evidence="4" type="ORF">HRU87_05970</name>
</gene>
<dbReference type="Proteomes" id="UP000501003">
    <property type="component" value="Chromosome"/>
</dbReference>
<dbReference type="GO" id="GO:0009002">
    <property type="term" value="F:serine-type D-Ala-D-Ala carboxypeptidase activity"/>
    <property type="evidence" value="ECO:0007669"/>
    <property type="project" value="UniProtKB-EC"/>
</dbReference>
<reference evidence="4 5" key="1">
    <citation type="submission" date="2020-05" db="EMBL/GenBank/DDBJ databases">
        <title>Aquirufa sp. strain 15G-AUS-rot a new Aquirufa species.</title>
        <authorList>
            <person name="Pitt A."/>
            <person name="Hahn M.W."/>
        </authorList>
    </citation>
    <scope>NUCLEOTIDE SEQUENCE [LARGE SCALE GENOMIC DNA]</scope>
    <source>
        <strain evidence="4 5">15G-AUS-rot</strain>
    </source>
</reference>
<dbReference type="GO" id="GO:0000270">
    <property type="term" value="P:peptidoglycan metabolic process"/>
    <property type="evidence" value="ECO:0007669"/>
    <property type="project" value="TreeGrafter"/>
</dbReference>
<dbReference type="PRINTS" id="PR00922">
    <property type="entry name" value="DADACBPTASE3"/>
</dbReference>
<protein>
    <submittedName>
        <fullName evidence="4">D-alanyl-D-alanine carboxypeptidase/D-alanyl-D-alanine-endopeptidase</fullName>
        <ecNumber evidence="4">3.4.16.4</ecNumber>
    </submittedName>
</protein>
<dbReference type="SUPFAM" id="SSF56601">
    <property type="entry name" value="beta-lactamase/transpeptidase-like"/>
    <property type="match status" value="1"/>
</dbReference>
<organism evidence="4 5">
    <name type="scientific">Aquiluna borgnonia</name>
    <dbReference type="NCBI Taxonomy" id="2499157"/>
    <lineage>
        <taxon>Bacteria</taxon>
        <taxon>Bacillati</taxon>
        <taxon>Actinomycetota</taxon>
        <taxon>Actinomycetes</taxon>
        <taxon>Micrococcales</taxon>
        <taxon>Microbacteriaceae</taxon>
        <taxon>Luna cluster</taxon>
        <taxon>Luna-1 subcluster</taxon>
        <taxon>Aquiluna</taxon>
    </lineage>
</organism>
<evidence type="ECO:0000313" key="4">
    <source>
        <dbReference type="EMBL" id="QKJ25705.1"/>
    </source>
</evidence>
<name>A0A7D4PZH0_9MICO</name>
<keyword evidence="4" id="KW-0121">Carboxypeptidase</keyword>
<dbReference type="GO" id="GO:0006508">
    <property type="term" value="P:proteolysis"/>
    <property type="evidence" value="ECO:0007669"/>
    <property type="project" value="InterPro"/>
</dbReference>
<dbReference type="KEGG" id="aqg:HRU87_05970"/>
<keyword evidence="5" id="KW-1185">Reference proteome</keyword>
<feature type="signal peptide" evidence="3">
    <location>
        <begin position="1"/>
        <end position="26"/>
    </location>
</feature>
<dbReference type="InterPro" id="IPR000667">
    <property type="entry name" value="Peptidase_S13"/>
</dbReference>
<evidence type="ECO:0000256" key="1">
    <source>
        <dbReference type="ARBA" id="ARBA00006096"/>
    </source>
</evidence>
<dbReference type="PANTHER" id="PTHR30023:SF0">
    <property type="entry name" value="PENICILLIN-SENSITIVE CARBOXYPEPTIDASE A"/>
    <property type="match status" value="1"/>
</dbReference>
<dbReference type="EC" id="3.4.16.4" evidence="4"/>
<comment type="similarity">
    <text evidence="1">Belongs to the peptidase S13 family.</text>
</comment>
<feature type="chain" id="PRO_5029000773" evidence="3">
    <location>
        <begin position="27"/>
        <end position="430"/>
    </location>
</feature>
<evidence type="ECO:0000256" key="2">
    <source>
        <dbReference type="ARBA" id="ARBA00022801"/>
    </source>
</evidence>
<dbReference type="Pfam" id="PF02113">
    <property type="entry name" value="Peptidase_S13"/>
    <property type="match status" value="1"/>
</dbReference>
<dbReference type="InterPro" id="IPR012338">
    <property type="entry name" value="Beta-lactam/transpept-like"/>
</dbReference>
<accession>A0A7D4PZH0</accession>
<dbReference type="Gene3D" id="3.40.710.10">
    <property type="entry name" value="DD-peptidase/beta-lactamase superfamily"/>
    <property type="match status" value="2"/>
</dbReference>